<reference evidence="9" key="1">
    <citation type="journal article" date="2019" name="Int. J. Syst. Evol. Microbiol.">
        <title>The Global Catalogue of Microorganisms (GCM) 10K type strain sequencing project: providing services to taxonomists for standard genome sequencing and annotation.</title>
        <authorList>
            <consortium name="The Broad Institute Genomics Platform"/>
            <consortium name="The Broad Institute Genome Sequencing Center for Infectious Disease"/>
            <person name="Wu L."/>
            <person name="Ma J."/>
        </authorList>
    </citation>
    <scope>NUCLEOTIDE SEQUENCE [LARGE SCALE GENOMIC DNA]</scope>
    <source>
        <strain evidence="9">KCTC 52660</strain>
    </source>
</reference>
<dbReference type="Gene3D" id="1.10.3720.10">
    <property type="entry name" value="MetI-like"/>
    <property type="match status" value="1"/>
</dbReference>
<evidence type="ECO:0000259" key="7">
    <source>
        <dbReference type="PROSITE" id="PS50928"/>
    </source>
</evidence>
<name>A0ABV7B1I7_9GAMM</name>
<evidence type="ECO:0000256" key="2">
    <source>
        <dbReference type="ARBA" id="ARBA00022448"/>
    </source>
</evidence>
<evidence type="ECO:0000313" key="9">
    <source>
        <dbReference type="Proteomes" id="UP001595386"/>
    </source>
</evidence>
<evidence type="ECO:0000256" key="6">
    <source>
        <dbReference type="RuleBase" id="RU363032"/>
    </source>
</evidence>
<accession>A0ABV7B1I7</accession>
<dbReference type="NCBIfam" id="TIGR01097">
    <property type="entry name" value="PhnE"/>
    <property type="match status" value="1"/>
</dbReference>
<dbReference type="Proteomes" id="UP001595386">
    <property type="component" value="Unassembled WGS sequence"/>
</dbReference>
<gene>
    <name evidence="8" type="primary">phnE</name>
    <name evidence="8" type="ORF">ACFODV_03265</name>
</gene>
<keyword evidence="4 6" id="KW-1133">Transmembrane helix</keyword>
<dbReference type="SUPFAM" id="SSF161098">
    <property type="entry name" value="MetI-like"/>
    <property type="match status" value="1"/>
</dbReference>
<evidence type="ECO:0000256" key="5">
    <source>
        <dbReference type="ARBA" id="ARBA00023136"/>
    </source>
</evidence>
<dbReference type="RefSeq" id="WP_379754608.1">
    <property type="nucleotide sequence ID" value="NZ_JBHRSQ010000007.1"/>
</dbReference>
<keyword evidence="2 6" id="KW-0813">Transport</keyword>
<keyword evidence="3 6" id="KW-0812">Transmembrane</keyword>
<keyword evidence="5 6" id="KW-0472">Membrane</keyword>
<dbReference type="PANTHER" id="PTHR30043">
    <property type="entry name" value="PHOSPHONATES TRANSPORT SYSTEM PERMEASE PROTEIN"/>
    <property type="match status" value="1"/>
</dbReference>
<dbReference type="PROSITE" id="PS50928">
    <property type="entry name" value="ABC_TM1"/>
    <property type="match status" value="1"/>
</dbReference>
<keyword evidence="9" id="KW-1185">Reference proteome</keyword>
<comment type="caution">
    <text evidence="8">The sequence shown here is derived from an EMBL/GenBank/DDBJ whole genome shotgun (WGS) entry which is preliminary data.</text>
</comment>
<evidence type="ECO:0000256" key="3">
    <source>
        <dbReference type="ARBA" id="ARBA00022692"/>
    </source>
</evidence>
<dbReference type="EMBL" id="JBHRSQ010000007">
    <property type="protein sequence ID" value="MFC2991050.1"/>
    <property type="molecule type" value="Genomic_DNA"/>
</dbReference>
<comment type="similarity">
    <text evidence="6">Belongs to the binding-protein-dependent transport system permease family.</text>
</comment>
<dbReference type="PANTHER" id="PTHR30043:SF9">
    <property type="entry name" value="PHOSPHONATES TRANSPORT SYSTEM PERMEASE PROTEIN"/>
    <property type="match status" value="1"/>
</dbReference>
<dbReference type="InterPro" id="IPR035906">
    <property type="entry name" value="MetI-like_sf"/>
</dbReference>
<feature type="transmembrane region" description="Helical" evidence="6">
    <location>
        <begin position="139"/>
        <end position="163"/>
    </location>
</feature>
<organism evidence="8 9">
    <name type="scientific">Halomonas tibetensis</name>
    <dbReference type="NCBI Taxonomy" id="2259590"/>
    <lineage>
        <taxon>Bacteria</taxon>
        <taxon>Pseudomonadati</taxon>
        <taxon>Pseudomonadota</taxon>
        <taxon>Gammaproteobacteria</taxon>
        <taxon>Oceanospirillales</taxon>
        <taxon>Halomonadaceae</taxon>
        <taxon>Halomonas</taxon>
    </lineage>
</organism>
<feature type="domain" description="ABC transmembrane type-1" evidence="7">
    <location>
        <begin position="88"/>
        <end position="271"/>
    </location>
</feature>
<dbReference type="Pfam" id="PF00528">
    <property type="entry name" value="BPD_transp_1"/>
    <property type="match status" value="1"/>
</dbReference>
<protein>
    <submittedName>
        <fullName evidence="8">Phosphonate ABC transporter, permease protein PhnE</fullName>
    </submittedName>
</protein>
<feature type="transmembrane region" description="Helical" evidence="6">
    <location>
        <begin position="92"/>
        <end position="118"/>
    </location>
</feature>
<comment type="subcellular location">
    <subcellularLocation>
        <location evidence="1 6">Cell membrane</location>
        <topology evidence="1 6">Multi-pass membrane protein</topology>
    </subcellularLocation>
</comment>
<dbReference type="InterPro" id="IPR000515">
    <property type="entry name" value="MetI-like"/>
</dbReference>
<feature type="transmembrane region" description="Helical" evidence="6">
    <location>
        <begin position="34"/>
        <end position="52"/>
    </location>
</feature>
<dbReference type="InterPro" id="IPR005769">
    <property type="entry name" value="PhnE/PtxC"/>
</dbReference>
<evidence type="ECO:0000313" key="8">
    <source>
        <dbReference type="EMBL" id="MFC2991050.1"/>
    </source>
</evidence>
<evidence type="ECO:0000256" key="1">
    <source>
        <dbReference type="ARBA" id="ARBA00004651"/>
    </source>
</evidence>
<sequence>MTSVLCEELSVAQAEQRYPDIFVISWRRRLSQGLVLGLSLATLIYGLVIFDFSPMRIWDGLGQLGMLVRFMVPPATEPTVVWEFMKAIFETLAMAFIGTLFAALLAVPFAFLSARNVFRFRLGRFGIRRSMDFLRGVDQLVWALVFVRAVGLGPLAGVMAIIISDIGTLAKLFSEAVEGCDRHPSEGVAASGGTTLQCTRFGILPQVLPMFISSTLYIFESNVRSATILGIVGAGGIGYQLSERIRGHHWEEVATILILILVTVYVIDWVSGKIRGRLIEGS</sequence>
<feature type="transmembrane region" description="Helical" evidence="6">
    <location>
        <begin position="253"/>
        <end position="272"/>
    </location>
</feature>
<proteinExistence type="inferred from homology"/>
<evidence type="ECO:0000256" key="4">
    <source>
        <dbReference type="ARBA" id="ARBA00022989"/>
    </source>
</evidence>